<dbReference type="GO" id="GO:0016887">
    <property type="term" value="F:ATP hydrolysis activity"/>
    <property type="evidence" value="ECO:0007669"/>
    <property type="project" value="InterPro"/>
</dbReference>
<dbReference type="PROSITE" id="PS50893">
    <property type="entry name" value="ABC_TRANSPORTER_2"/>
    <property type="match status" value="1"/>
</dbReference>
<dbReference type="GO" id="GO:0015408">
    <property type="term" value="F:ABC-type ferric iron transporter activity"/>
    <property type="evidence" value="ECO:0007669"/>
    <property type="project" value="InterPro"/>
</dbReference>
<dbReference type="InterPro" id="IPR027417">
    <property type="entry name" value="P-loop_NTPase"/>
</dbReference>
<accession>A0A806JZN7</accession>
<dbReference type="EMBL" id="JQ844205">
    <property type="protein sequence ID" value="AGS52688.1"/>
    <property type="molecule type" value="Genomic_DNA"/>
</dbReference>
<keyword evidence="2" id="KW-1003">Cell membrane</keyword>
<reference evidence="10" key="1">
    <citation type="submission" date="2012-03" db="EMBL/GenBank/DDBJ databases">
        <title>Functional metagenomics reveals considerable lignocellulase gene clusters in the gut microbiome of a wood-feeding higher termite.</title>
        <authorList>
            <person name="Liu N."/>
        </authorList>
    </citation>
    <scope>NUCLEOTIDE SEQUENCE</scope>
</reference>
<feature type="domain" description="ABC transporter" evidence="9">
    <location>
        <begin position="1"/>
        <end position="231"/>
    </location>
</feature>
<evidence type="ECO:0000256" key="1">
    <source>
        <dbReference type="ARBA" id="ARBA00022448"/>
    </source>
</evidence>
<dbReference type="Pfam" id="PF00005">
    <property type="entry name" value="ABC_tran"/>
    <property type="match status" value="1"/>
</dbReference>
<dbReference type="PROSITE" id="PS00211">
    <property type="entry name" value="ABC_TRANSPORTER_1"/>
    <property type="match status" value="1"/>
</dbReference>
<evidence type="ECO:0000256" key="5">
    <source>
        <dbReference type="ARBA" id="ARBA00022840"/>
    </source>
</evidence>
<dbReference type="AlphaFoldDB" id="A0A806JZN7"/>
<evidence type="ECO:0000256" key="4">
    <source>
        <dbReference type="ARBA" id="ARBA00022741"/>
    </source>
</evidence>
<evidence type="ECO:0000259" key="9">
    <source>
        <dbReference type="PROSITE" id="PS50893"/>
    </source>
</evidence>
<evidence type="ECO:0000256" key="7">
    <source>
        <dbReference type="ARBA" id="ARBA00023065"/>
    </source>
</evidence>
<keyword evidence="1" id="KW-0813">Transport</keyword>
<keyword evidence="5 10" id="KW-0067">ATP-binding</keyword>
<dbReference type="CDD" id="cd03259">
    <property type="entry name" value="ABC_Carb_Solutes_like"/>
    <property type="match status" value="1"/>
</dbReference>
<organism evidence="10">
    <name type="scientific">uncultured bacterium contig00064</name>
    <dbReference type="NCBI Taxonomy" id="1181547"/>
    <lineage>
        <taxon>Bacteria</taxon>
        <taxon>environmental samples</taxon>
    </lineage>
</organism>
<evidence type="ECO:0000256" key="3">
    <source>
        <dbReference type="ARBA" id="ARBA00022496"/>
    </source>
</evidence>
<evidence type="ECO:0000256" key="8">
    <source>
        <dbReference type="ARBA" id="ARBA00023136"/>
    </source>
</evidence>
<dbReference type="GO" id="GO:0016020">
    <property type="term" value="C:membrane"/>
    <property type="evidence" value="ECO:0007669"/>
    <property type="project" value="InterPro"/>
</dbReference>
<dbReference type="InterPro" id="IPR015853">
    <property type="entry name" value="ABC_transpr_FbpC"/>
</dbReference>
<dbReference type="InterPro" id="IPR003593">
    <property type="entry name" value="AAA+_ATPase"/>
</dbReference>
<proteinExistence type="predicted"/>
<dbReference type="InterPro" id="IPR050093">
    <property type="entry name" value="ABC_SmlMolc_Importer"/>
</dbReference>
<keyword evidence="8" id="KW-0472">Membrane</keyword>
<keyword evidence="7" id="KW-0406">Ion transport</keyword>
<evidence type="ECO:0000313" key="10">
    <source>
        <dbReference type="EMBL" id="AGS52688.1"/>
    </source>
</evidence>
<keyword evidence="3" id="KW-0410">Iron transport</keyword>
<dbReference type="SUPFAM" id="SSF52540">
    <property type="entry name" value="P-loop containing nucleoside triphosphate hydrolases"/>
    <property type="match status" value="1"/>
</dbReference>
<dbReference type="PANTHER" id="PTHR42781">
    <property type="entry name" value="SPERMIDINE/PUTRESCINE IMPORT ATP-BINDING PROTEIN POTA"/>
    <property type="match status" value="1"/>
</dbReference>
<keyword evidence="4" id="KW-0547">Nucleotide-binding</keyword>
<name>A0A806JZN7_9BACT</name>
<evidence type="ECO:0000256" key="6">
    <source>
        <dbReference type="ARBA" id="ARBA00023004"/>
    </source>
</evidence>
<evidence type="ECO:0000256" key="2">
    <source>
        <dbReference type="ARBA" id="ARBA00022475"/>
    </source>
</evidence>
<dbReference type="Gene3D" id="3.40.50.300">
    <property type="entry name" value="P-loop containing nucleotide triphosphate hydrolases"/>
    <property type="match status" value="1"/>
</dbReference>
<sequence length="233" mass="25576">MSLDAVGLKKTYGKFSVCIDFSVAPGETLALVGPSGSGKTTALNLIAGLAEPESGRLLSNREDITALPPWKRNISIVFQDLALFPHLDVGGNIAYGLFIRKVPVKERRRIIEEMLNLVRLPGFSARRIDTLSGGERQRVAIARALAVNPRALLLDEPFSSLDAPLRSSLRKEFLEIRSVSKAPCVFVTHDREEAIMLGDRVVLMDGGRIVEIVPGKELNFTAKTEFASRFFGK</sequence>
<dbReference type="InterPro" id="IPR003439">
    <property type="entry name" value="ABC_transporter-like_ATP-bd"/>
</dbReference>
<dbReference type="InterPro" id="IPR017871">
    <property type="entry name" value="ABC_transporter-like_CS"/>
</dbReference>
<dbReference type="SMART" id="SM00382">
    <property type="entry name" value="AAA"/>
    <property type="match status" value="1"/>
</dbReference>
<protein>
    <submittedName>
        <fullName evidence="10">Maltose maltodextrin transport ATP-binding protein malK</fullName>
    </submittedName>
</protein>
<dbReference type="PANTHER" id="PTHR42781:SF4">
    <property type="entry name" value="SPERMIDINE_PUTRESCINE IMPORT ATP-BINDING PROTEIN POTA"/>
    <property type="match status" value="1"/>
</dbReference>
<dbReference type="GO" id="GO:0005524">
    <property type="term" value="F:ATP binding"/>
    <property type="evidence" value="ECO:0007669"/>
    <property type="project" value="UniProtKB-KW"/>
</dbReference>
<keyword evidence="6" id="KW-0408">Iron</keyword>